<dbReference type="AlphaFoldDB" id="A0A212J688"/>
<feature type="domain" description="Cupin type-2" evidence="1">
    <location>
        <begin position="44"/>
        <end position="103"/>
    </location>
</feature>
<accession>A0A212J688</accession>
<reference evidence="2" key="1">
    <citation type="submission" date="2016-04" db="EMBL/GenBank/DDBJ databases">
        <authorList>
            <person name="Evans L.H."/>
            <person name="Alamgir A."/>
            <person name="Owens N."/>
            <person name="Weber N.D."/>
            <person name="Virtaneva K."/>
            <person name="Barbian K."/>
            <person name="Babar A."/>
            <person name="Rosenke K."/>
        </authorList>
    </citation>
    <scope>NUCLEOTIDE SEQUENCE</scope>
    <source>
        <strain evidence="2">86</strain>
    </source>
</reference>
<dbReference type="InterPro" id="IPR047263">
    <property type="entry name" value="HNL-like_cupin"/>
</dbReference>
<dbReference type="PANTHER" id="PTHR43698:SF1">
    <property type="entry name" value="BLL4564 PROTEIN"/>
    <property type="match status" value="1"/>
</dbReference>
<dbReference type="EMBL" id="FLUN01000001">
    <property type="protein sequence ID" value="SBV94695.1"/>
    <property type="molecule type" value="Genomic_DNA"/>
</dbReference>
<dbReference type="InterPro" id="IPR013096">
    <property type="entry name" value="Cupin_2"/>
</dbReference>
<proteinExistence type="predicted"/>
<organism evidence="2">
    <name type="scientific">uncultured Eubacteriales bacterium</name>
    <dbReference type="NCBI Taxonomy" id="172733"/>
    <lineage>
        <taxon>Bacteria</taxon>
        <taxon>Bacillati</taxon>
        <taxon>Bacillota</taxon>
        <taxon>Clostridia</taxon>
        <taxon>Eubacteriales</taxon>
        <taxon>environmental samples</taxon>
    </lineage>
</organism>
<gene>
    <name evidence="2" type="ORF">KL86CLO1_10548</name>
</gene>
<evidence type="ECO:0000313" key="2">
    <source>
        <dbReference type="EMBL" id="SBV94695.1"/>
    </source>
</evidence>
<dbReference type="Pfam" id="PF07883">
    <property type="entry name" value="Cupin_2"/>
    <property type="match status" value="1"/>
</dbReference>
<dbReference type="PANTHER" id="PTHR43698">
    <property type="entry name" value="RIBD C-TERMINAL DOMAIN CONTAINING PROTEIN"/>
    <property type="match status" value="1"/>
</dbReference>
<dbReference type="InterPro" id="IPR011051">
    <property type="entry name" value="RmlC_Cupin_sf"/>
</dbReference>
<dbReference type="InterPro" id="IPR014710">
    <property type="entry name" value="RmlC-like_jellyroll"/>
</dbReference>
<evidence type="ECO:0000259" key="1">
    <source>
        <dbReference type="Pfam" id="PF07883"/>
    </source>
</evidence>
<protein>
    <recommendedName>
        <fullName evidence="1">Cupin type-2 domain-containing protein</fullName>
    </recommendedName>
</protein>
<sequence length="136" mass="15576">MRNTEFDEQNLFGRGLPLPEVFSKYFIGQAYLNPLTQTPNIANVTFEPGCRNNWHIHHKGGQLLLVIAGRGWYQTWNEPARELHPGDVVEIPAEVKHWHGAAKNSWFTHLAVEVPAEGGSNEWLETLTDEEYQKLK</sequence>
<dbReference type="SUPFAM" id="SSF51182">
    <property type="entry name" value="RmlC-like cupins"/>
    <property type="match status" value="1"/>
</dbReference>
<name>A0A212J688_9FIRM</name>
<dbReference type="CDD" id="cd02233">
    <property type="entry name" value="cupin_HNL-like"/>
    <property type="match status" value="1"/>
</dbReference>
<dbReference type="Gene3D" id="2.60.120.10">
    <property type="entry name" value="Jelly Rolls"/>
    <property type="match status" value="1"/>
</dbReference>